<name>A0A9N8F2B6_9STRA</name>
<dbReference type="AlphaFoldDB" id="A0A9N8F2B6"/>
<dbReference type="SUPFAM" id="SSF100950">
    <property type="entry name" value="NagB/RpiA/CoA transferase-like"/>
    <property type="match status" value="2"/>
</dbReference>
<keyword evidence="6" id="KW-0378">Hydrolase</keyword>
<protein>
    <submittedName>
        <fullName evidence="6">Acetyl-CoA hydrolase N-acetyltransferase GNAT family fusion protein</fullName>
    </submittedName>
</protein>
<sequence length="694" mass="78704">MTPVSVHTTTNRNHNHKDSAISHWADKEIVADDVPSKIPNGSSIYIGSCASTPESVLMALTESSHTRDLQIIQMLPGGNLPHLNESIDKFRTSSFFSMSKTVYKSKEELQTFMSAAHEGLADYRPMSLSSVPRLLEENILQVDVCVIKVTKPHKGFVSLGMGVEHTMSFIRHAKIVIAEVTRHMPWTEGHSKLRLEQIDWWLCIDNDDNQEDGKETTLSLKTTQELWPAYFDILRSKKVSDGVLHNLGEQVIQLIPDGATLKIGWNPLCSCVYPFMYQRKDMGLHTDLFQEELFKLQKAGVINNSKKNVDRGYTVVSQAHGSAELYEFLDRNPAIEFQPTSYISDPQILAKIENLVVLEAALKVDLTGQVATDSIAHKFYGGVWSTDHSIRGASFSPGGKPIIMLLSKSSQGRSNILLELPLGSGVTITRMDVEYVVTEYGIAYLYGKSIRERCLALIEIAHPDFRGILLEQAKQFKYLSDSQMGKSFLCHYPAHFECLHTTRKTHREVFVRPIKAVDEDLLRQFFHKLSNHSVYLRYFRKMESLPQRILQKYSDVDYSSDMALVVLHPPPSVRSSRTGSFSSELVAIGQWIADPRPGAPVKAPPEIAFQVRDDWQGEGLGKYLFRRLVELSQTFEDLTRFKADVLADNRGMRHVFESSGVPFRKHTEFGVVTYTFYLDQYQQQQQQEQTSMEE</sequence>
<dbReference type="InterPro" id="IPR038460">
    <property type="entry name" value="AcetylCoA_hyd_C_sf"/>
</dbReference>
<reference evidence="6" key="1">
    <citation type="submission" date="2020-06" db="EMBL/GenBank/DDBJ databases">
        <authorList>
            <consortium name="Plant Systems Biology data submission"/>
        </authorList>
    </citation>
    <scope>NUCLEOTIDE SEQUENCE</scope>
    <source>
        <strain evidence="6">D6</strain>
    </source>
</reference>
<evidence type="ECO:0000256" key="1">
    <source>
        <dbReference type="ARBA" id="ARBA00009632"/>
    </source>
</evidence>
<dbReference type="GO" id="GO:0006083">
    <property type="term" value="P:acetate metabolic process"/>
    <property type="evidence" value="ECO:0007669"/>
    <property type="project" value="InterPro"/>
</dbReference>
<dbReference type="Pfam" id="PF13336">
    <property type="entry name" value="AcetylCoA_hyd_C"/>
    <property type="match status" value="1"/>
</dbReference>
<feature type="domain" description="Acetyl-CoA hydrolase/transferase N-terminal" evidence="4">
    <location>
        <begin position="39"/>
        <end position="198"/>
    </location>
</feature>
<evidence type="ECO:0000256" key="2">
    <source>
        <dbReference type="ARBA" id="ARBA00022679"/>
    </source>
</evidence>
<dbReference type="InterPro" id="IPR026888">
    <property type="entry name" value="AcetylCoA_hyd_C"/>
</dbReference>
<accession>A0A9N8F2B6</accession>
<dbReference type="InterPro" id="IPR016181">
    <property type="entry name" value="Acyl_CoA_acyltransferase"/>
</dbReference>
<comment type="similarity">
    <text evidence="1">Belongs to the acetyl-CoA hydrolase/transferase family.</text>
</comment>
<dbReference type="SUPFAM" id="SSF55729">
    <property type="entry name" value="Acyl-CoA N-acyltransferases (Nat)"/>
    <property type="match status" value="1"/>
</dbReference>
<dbReference type="PANTHER" id="PTHR21432">
    <property type="entry name" value="ACETYL-COA HYDROLASE-RELATED"/>
    <property type="match status" value="1"/>
</dbReference>
<dbReference type="GO" id="GO:0016787">
    <property type="term" value="F:hydrolase activity"/>
    <property type="evidence" value="ECO:0007669"/>
    <property type="project" value="UniProtKB-KW"/>
</dbReference>
<dbReference type="Gene3D" id="3.30.750.70">
    <property type="entry name" value="4-hydroxybutyrate coenzyme like domains"/>
    <property type="match status" value="1"/>
</dbReference>
<dbReference type="Gene3D" id="3.40.1080.20">
    <property type="entry name" value="Acetyl-CoA hydrolase/transferase C-terminal domain"/>
    <property type="match status" value="1"/>
</dbReference>
<proteinExistence type="inferred from homology"/>
<dbReference type="PANTHER" id="PTHR21432:SF20">
    <property type="entry name" value="ACETYL-COA HYDROLASE"/>
    <property type="match status" value="1"/>
</dbReference>
<dbReference type="OrthoDB" id="10250396at2759"/>
<dbReference type="InterPro" id="IPR046433">
    <property type="entry name" value="ActCoA_hydro"/>
</dbReference>
<feature type="compositionally biased region" description="Polar residues" evidence="3">
    <location>
        <begin position="1"/>
        <end position="12"/>
    </location>
</feature>
<keyword evidence="2" id="KW-0808">Transferase</keyword>
<dbReference type="EMBL" id="CAICTM010002806">
    <property type="protein sequence ID" value="CAB9530259.1"/>
    <property type="molecule type" value="Genomic_DNA"/>
</dbReference>
<comment type="caution">
    <text evidence="6">The sequence shown here is derived from an EMBL/GenBank/DDBJ whole genome shotgun (WGS) entry which is preliminary data.</text>
</comment>
<dbReference type="GO" id="GO:0008775">
    <property type="term" value="F:acetate CoA-transferase activity"/>
    <property type="evidence" value="ECO:0007669"/>
    <property type="project" value="InterPro"/>
</dbReference>
<organism evidence="6 7">
    <name type="scientific">Seminavis robusta</name>
    <dbReference type="NCBI Taxonomy" id="568900"/>
    <lineage>
        <taxon>Eukaryota</taxon>
        <taxon>Sar</taxon>
        <taxon>Stramenopiles</taxon>
        <taxon>Ochrophyta</taxon>
        <taxon>Bacillariophyta</taxon>
        <taxon>Bacillariophyceae</taxon>
        <taxon>Bacillariophycidae</taxon>
        <taxon>Naviculales</taxon>
        <taxon>Naviculaceae</taxon>
        <taxon>Seminavis</taxon>
    </lineage>
</organism>
<dbReference type="InterPro" id="IPR037171">
    <property type="entry name" value="NagB/RpiA_transferase-like"/>
</dbReference>
<feature type="region of interest" description="Disordered" evidence="3">
    <location>
        <begin position="1"/>
        <end position="21"/>
    </location>
</feature>
<dbReference type="InterPro" id="IPR003702">
    <property type="entry name" value="ActCoA_hydro_N"/>
</dbReference>
<gene>
    <name evidence="6" type="ORF">SEMRO_2808_G337570.1</name>
</gene>
<feature type="domain" description="Acetyl-CoA hydrolase/transferase C-terminal" evidence="5">
    <location>
        <begin position="321"/>
        <end position="473"/>
    </location>
</feature>
<evidence type="ECO:0000259" key="4">
    <source>
        <dbReference type="Pfam" id="PF02550"/>
    </source>
</evidence>
<evidence type="ECO:0000256" key="3">
    <source>
        <dbReference type="SAM" id="MobiDB-lite"/>
    </source>
</evidence>
<keyword evidence="7" id="KW-1185">Reference proteome</keyword>
<dbReference type="Gene3D" id="3.40.630.30">
    <property type="match status" value="1"/>
</dbReference>
<evidence type="ECO:0000313" key="6">
    <source>
        <dbReference type="EMBL" id="CAB9530259.1"/>
    </source>
</evidence>
<dbReference type="Proteomes" id="UP001153069">
    <property type="component" value="Unassembled WGS sequence"/>
</dbReference>
<evidence type="ECO:0000259" key="5">
    <source>
        <dbReference type="Pfam" id="PF13336"/>
    </source>
</evidence>
<evidence type="ECO:0000313" key="7">
    <source>
        <dbReference type="Proteomes" id="UP001153069"/>
    </source>
</evidence>
<dbReference type="Gene3D" id="3.40.1080.10">
    <property type="entry name" value="Glutaconate Coenzyme A-transferase"/>
    <property type="match status" value="1"/>
</dbReference>
<dbReference type="Pfam" id="PF02550">
    <property type="entry name" value="AcetylCoA_hydro"/>
    <property type="match status" value="1"/>
</dbReference>